<dbReference type="PANTHER" id="PTHR44520:SF2">
    <property type="entry name" value="RESPONSE REGULATOR RCP1"/>
    <property type="match status" value="1"/>
</dbReference>
<dbReference type="EMBL" id="AQGV01000012">
    <property type="protein sequence ID" value="MBE0368086.1"/>
    <property type="molecule type" value="Genomic_DNA"/>
</dbReference>
<protein>
    <recommendedName>
        <fullName evidence="2">Response regulatory domain-containing protein</fullName>
    </recommendedName>
</protein>
<comment type="caution">
    <text evidence="3">The sequence shown here is derived from an EMBL/GenBank/DDBJ whole genome shotgun (WGS) entry which is preliminary data.</text>
</comment>
<accession>A0ABR9EAT4</accession>
<dbReference type="SUPFAM" id="SSF52172">
    <property type="entry name" value="CheY-like"/>
    <property type="match status" value="1"/>
</dbReference>
<dbReference type="Proteomes" id="UP000615755">
    <property type="component" value="Unassembled WGS sequence"/>
</dbReference>
<evidence type="ECO:0000259" key="2">
    <source>
        <dbReference type="PROSITE" id="PS50110"/>
    </source>
</evidence>
<evidence type="ECO:0000313" key="3">
    <source>
        <dbReference type="EMBL" id="MBE0368086.1"/>
    </source>
</evidence>
<proteinExistence type="predicted"/>
<dbReference type="InterPro" id="IPR011006">
    <property type="entry name" value="CheY-like_superfamily"/>
</dbReference>
<reference evidence="3 4" key="1">
    <citation type="submission" date="2015-03" db="EMBL/GenBank/DDBJ databases">
        <title>Genome sequence of Pseudoalteromonas aurantia.</title>
        <authorList>
            <person name="Xie B.-B."/>
            <person name="Rong J.-C."/>
            <person name="Qin Q.-L."/>
            <person name="Zhang Y.-Z."/>
        </authorList>
    </citation>
    <scope>NUCLEOTIDE SEQUENCE [LARGE SCALE GENOMIC DNA]</scope>
    <source>
        <strain evidence="3 4">208</strain>
    </source>
</reference>
<dbReference type="Pfam" id="PF00072">
    <property type="entry name" value="Response_reg"/>
    <property type="match status" value="1"/>
</dbReference>
<feature type="domain" description="Response regulatory" evidence="2">
    <location>
        <begin position="1"/>
        <end position="133"/>
    </location>
</feature>
<gene>
    <name evidence="3" type="ORF">PAUR_a1607</name>
</gene>
<keyword evidence="1" id="KW-0597">Phosphoprotein</keyword>
<sequence>MIIDDESTDRYILKRVLKKSDKTGQIFEASNGQEALLFLAEHERGIKEFPDSFPPLIVFLDINMPIMGGFEFLEEFSKLRKNKTIYQTCFFAMFTSSDMQQDIERAESFEFVKGYISKATFTLEKYKAILAQLN</sequence>
<dbReference type="PANTHER" id="PTHR44520">
    <property type="entry name" value="RESPONSE REGULATOR RCP1-RELATED"/>
    <property type="match status" value="1"/>
</dbReference>
<keyword evidence="4" id="KW-1185">Reference proteome</keyword>
<name>A0ABR9EAT4_9GAMM</name>
<dbReference type="Gene3D" id="3.40.50.2300">
    <property type="match status" value="1"/>
</dbReference>
<dbReference type="InterPro" id="IPR052893">
    <property type="entry name" value="TCS_response_regulator"/>
</dbReference>
<dbReference type="PROSITE" id="PS50110">
    <property type="entry name" value="RESPONSE_REGULATORY"/>
    <property type="match status" value="1"/>
</dbReference>
<evidence type="ECO:0000313" key="4">
    <source>
        <dbReference type="Proteomes" id="UP000615755"/>
    </source>
</evidence>
<dbReference type="InterPro" id="IPR001789">
    <property type="entry name" value="Sig_transdc_resp-reg_receiver"/>
</dbReference>
<feature type="modified residue" description="4-aspartylphosphate" evidence="1">
    <location>
        <position position="61"/>
    </location>
</feature>
<dbReference type="SMART" id="SM00448">
    <property type="entry name" value="REC"/>
    <property type="match status" value="1"/>
</dbReference>
<dbReference type="RefSeq" id="WP_192507418.1">
    <property type="nucleotide sequence ID" value="NZ_AQGV01000012.1"/>
</dbReference>
<organism evidence="3 4">
    <name type="scientific">Pseudoalteromonas aurantia 208</name>
    <dbReference type="NCBI Taxonomy" id="1314867"/>
    <lineage>
        <taxon>Bacteria</taxon>
        <taxon>Pseudomonadati</taxon>
        <taxon>Pseudomonadota</taxon>
        <taxon>Gammaproteobacteria</taxon>
        <taxon>Alteromonadales</taxon>
        <taxon>Pseudoalteromonadaceae</taxon>
        <taxon>Pseudoalteromonas</taxon>
    </lineage>
</organism>
<evidence type="ECO:0000256" key="1">
    <source>
        <dbReference type="PROSITE-ProRule" id="PRU00169"/>
    </source>
</evidence>